<accession>A0A9P8K6H7</accession>
<dbReference type="Proteomes" id="UP000767238">
    <property type="component" value="Unassembled WGS sequence"/>
</dbReference>
<dbReference type="OrthoDB" id="1022638at2759"/>
<protein>
    <recommendedName>
        <fullName evidence="1">BTB domain-containing protein</fullName>
    </recommendedName>
</protein>
<reference evidence="2" key="1">
    <citation type="journal article" date="2021" name="J Fungi (Basel)">
        <title>Virulence traits and population genomics of the black yeast Aureobasidium melanogenum.</title>
        <authorList>
            <person name="Cernosa A."/>
            <person name="Sun X."/>
            <person name="Gostincar C."/>
            <person name="Fang C."/>
            <person name="Gunde-Cimerman N."/>
            <person name="Song Z."/>
        </authorList>
    </citation>
    <scope>NUCLEOTIDE SEQUENCE</scope>
    <source>
        <strain evidence="2">EXF-8016</strain>
    </source>
</reference>
<dbReference type="CDD" id="cd18186">
    <property type="entry name" value="BTB_POZ_ZBTB_KLHL-like"/>
    <property type="match status" value="1"/>
</dbReference>
<evidence type="ECO:0000313" key="2">
    <source>
        <dbReference type="EMBL" id="KAH0220379.1"/>
    </source>
</evidence>
<feature type="non-terminal residue" evidence="2">
    <location>
        <position position="355"/>
    </location>
</feature>
<comment type="caution">
    <text evidence="2">The sequence shown here is derived from an EMBL/GenBank/DDBJ whole genome shotgun (WGS) entry which is preliminary data.</text>
</comment>
<name>A0A9P8K6H7_AURME</name>
<dbReference type="PROSITE" id="PS50097">
    <property type="entry name" value="BTB"/>
    <property type="match status" value="1"/>
</dbReference>
<dbReference type="Gene3D" id="3.30.710.10">
    <property type="entry name" value="Potassium Channel Kv1.1, Chain A"/>
    <property type="match status" value="1"/>
</dbReference>
<proteinExistence type="predicted"/>
<evidence type="ECO:0000313" key="3">
    <source>
        <dbReference type="Proteomes" id="UP000767238"/>
    </source>
</evidence>
<organism evidence="2 3">
    <name type="scientific">Aureobasidium melanogenum</name>
    <name type="common">Aureobasidium pullulans var. melanogenum</name>
    <dbReference type="NCBI Taxonomy" id="46634"/>
    <lineage>
        <taxon>Eukaryota</taxon>
        <taxon>Fungi</taxon>
        <taxon>Dikarya</taxon>
        <taxon>Ascomycota</taxon>
        <taxon>Pezizomycotina</taxon>
        <taxon>Dothideomycetes</taxon>
        <taxon>Dothideomycetidae</taxon>
        <taxon>Dothideales</taxon>
        <taxon>Saccotheciaceae</taxon>
        <taxon>Aureobasidium</taxon>
    </lineage>
</organism>
<dbReference type="AlphaFoldDB" id="A0A9P8K6H7"/>
<evidence type="ECO:0000259" key="1">
    <source>
        <dbReference type="PROSITE" id="PS50097"/>
    </source>
</evidence>
<dbReference type="InterPro" id="IPR011333">
    <property type="entry name" value="SKP1/BTB/POZ_sf"/>
</dbReference>
<dbReference type="EMBL" id="JAHFYH010000038">
    <property type="protein sequence ID" value="KAH0220379.1"/>
    <property type="molecule type" value="Genomic_DNA"/>
</dbReference>
<reference evidence="2" key="2">
    <citation type="submission" date="2021-08" db="EMBL/GenBank/DDBJ databases">
        <authorList>
            <person name="Gostincar C."/>
            <person name="Sun X."/>
            <person name="Song Z."/>
            <person name="Gunde-Cimerman N."/>
        </authorList>
    </citation>
    <scope>NUCLEOTIDE SEQUENCE</scope>
    <source>
        <strain evidence="2">EXF-8016</strain>
    </source>
</reference>
<gene>
    <name evidence="2" type="ORF">KCV03_g5628</name>
</gene>
<dbReference type="InterPro" id="IPR000210">
    <property type="entry name" value="BTB/POZ_dom"/>
</dbReference>
<dbReference type="SUPFAM" id="SSF54695">
    <property type="entry name" value="POZ domain"/>
    <property type="match status" value="1"/>
</dbReference>
<feature type="domain" description="BTB" evidence="1">
    <location>
        <begin position="108"/>
        <end position="205"/>
    </location>
</feature>
<sequence>MSAPGDLPLDLQYRPVFDSLPYVSDTTSYESGRLVYDAFQSFPFLPGFESISFEEQRLQDMSPPSPMATGKAGKVSPSALRSLKVAYPGHEDPKDRDSSLLEPLLPIVIIHVGKGENTTAFAIHKNILEHCSPFFSSMWRPAGGSNIVHELNPREGSVNSDLESEKKHVHDAKNKSVIEMGLDVDVTAFRLYTEWVYSGRIQKRVLEVNAADIDFSSIGQAYILGEKLQDLKFKNAVINLLLQTIIAHGKMDLTFPTLVFKETSASAPLRRLLVDLYVWYGYKDWLKPDGSEEAISGTFLSDLSAAFFDRHGHDGVTKAKVLALNPCNYHEHPDGKACSDSIRHPRAIIEPKSEP</sequence>